<sequence length="660" mass="77028">MSENLSHLKLAEKLESHLNNLGLHQYCVENNISESHQGEATSKVFRKSDDSRILKSDILPILNNQKAYKIFEFLSRNVQSKEVTQTLRSQLKAFEEKSGENSEILKGQKSKSYYTLLTKTSEKLSEIKRKRDANKALREKIARLKQLKKQNIEKEKAIQETKDTEKRIVREAHLNRSRRMLGNFTKLQEKFTQAVADLADQPPVGRIKETSIEKLATNLEKVAQENRWKYMQQLKNSKDAQKKNMVKQILPDLGEEVITKSLQNLEHARVMDPSLKFSSQLLLNTVNGIIQKMFDQFKQEFTSLCNFQQSNPEECDSVSESENLMKKYKQKVSNLKALFEVELQRQFTKSKICCSNSSKFERELQKQLAMKLSRQQKLSLAVYQERFVQEYIKEKYQILKANNETLQQALMGHDCFQSQELLEDYNEKSLVNISKEISISCSFLPRLKARTENFVPKLVNISTEVQANLIEISNFVAEELNLLKYVNYSSQNVQEEINKQVYSLDRFVLNPYSLRKNKISLSNQDPLFVIMKIFEKMTRRSFKSGIDFVITLYEFLKKSMLSESTQKIKANIDYTEKLDELYNLIQGYDTKFVKSVSQKLDFVSTKLDSFDLSQQVQSSLEKLLNNDLHKLIPFIKDSTGRNAEFYYYKFDSLRKQESGW</sequence>
<dbReference type="EMBL" id="CAMPGE010000347">
    <property type="protein sequence ID" value="CAI2359093.1"/>
    <property type="molecule type" value="Genomic_DNA"/>
</dbReference>
<proteinExistence type="predicted"/>
<reference evidence="2" key="1">
    <citation type="submission" date="2023-07" db="EMBL/GenBank/DDBJ databases">
        <authorList>
            <consortium name="AG Swart"/>
            <person name="Singh M."/>
            <person name="Singh A."/>
            <person name="Seah K."/>
            <person name="Emmerich C."/>
        </authorList>
    </citation>
    <scope>NUCLEOTIDE SEQUENCE</scope>
    <source>
        <strain evidence="2">DP1</strain>
    </source>
</reference>
<protein>
    <submittedName>
        <fullName evidence="2">Uncharacterized protein</fullName>
    </submittedName>
</protein>
<feature type="coiled-coil region" evidence="1">
    <location>
        <begin position="127"/>
        <end position="167"/>
    </location>
</feature>
<name>A0AAD1U4F1_EUPCR</name>
<dbReference type="Proteomes" id="UP001295684">
    <property type="component" value="Unassembled WGS sequence"/>
</dbReference>
<gene>
    <name evidence="2" type="ORF">ECRASSUSDP1_LOCUS378</name>
</gene>
<dbReference type="AlphaFoldDB" id="A0AAD1U4F1"/>
<organism evidence="2 3">
    <name type="scientific">Euplotes crassus</name>
    <dbReference type="NCBI Taxonomy" id="5936"/>
    <lineage>
        <taxon>Eukaryota</taxon>
        <taxon>Sar</taxon>
        <taxon>Alveolata</taxon>
        <taxon>Ciliophora</taxon>
        <taxon>Intramacronucleata</taxon>
        <taxon>Spirotrichea</taxon>
        <taxon>Hypotrichia</taxon>
        <taxon>Euplotida</taxon>
        <taxon>Euplotidae</taxon>
        <taxon>Moneuplotes</taxon>
    </lineage>
</organism>
<keyword evidence="1" id="KW-0175">Coiled coil</keyword>
<evidence type="ECO:0000313" key="2">
    <source>
        <dbReference type="EMBL" id="CAI2359093.1"/>
    </source>
</evidence>
<keyword evidence="3" id="KW-1185">Reference proteome</keyword>
<evidence type="ECO:0000256" key="1">
    <source>
        <dbReference type="SAM" id="Coils"/>
    </source>
</evidence>
<evidence type="ECO:0000313" key="3">
    <source>
        <dbReference type="Proteomes" id="UP001295684"/>
    </source>
</evidence>
<comment type="caution">
    <text evidence="2">The sequence shown here is derived from an EMBL/GenBank/DDBJ whole genome shotgun (WGS) entry which is preliminary data.</text>
</comment>
<accession>A0AAD1U4F1</accession>